<dbReference type="InterPro" id="IPR042178">
    <property type="entry name" value="Serpin_sf_1"/>
</dbReference>
<protein>
    <recommendedName>
        <fullName evidence="2">Serpin domain-containing protein</fullName>
    </recommendedName>
</protein>
<gene>
    <name evidence="3" type="ORF">GIB67_027005</name>
</gene>
<dbReference type="Gene3D" id="2.30.39.10">
    <property type="entry name" value="Alpha-1-antitrypsin, domain 1"/>
    <property type="match status" value="1"/>
</dbReference>
<dbReference type="OrthoDB" id="1063785at2759"/>
<evidence type="ECO:0000256" key="1">
    <source>
        <dbReference type="ARBA" id="ARBA00009500"/>
    </source>
</evidence>
<comment type="similarity">
    <text evidence="1">Belongs to the serpin family.</text>
</comment>
<proteinExistence type="inferred from homology"/>
<name>A0A7J7P1V5_9MAGN</name>
<dbReference type="InterPro" id="IPR023796">
    <property type="entry name" value="Serpin_dom"/>
</dbReference>
<dbReference type="InterPro" id="IPR000215">
    <property type="entry name" value="Serpin_fam"/>
</dbReference>
<evidence type="ECO:0000259" key="2">
    <source>
        <dbReference type="Pfam" id="PF00079"/>
    </source>
</evidence>
<organism evidence="3 4">
    <name type="scientific">Kingdonia uniflora</name>
    <dbReference type="NCBI Taxonomy" id="39325"/>
    <lineage>
        <taxon>Eukaryota</taxon>
        <taxon>Viridiplantae</taxon>
        <taxon>Streptophyta</taxon>
        <taxon>Embryophyta</taxon>
        <taxon>Tracheophyta</taxon>
        <taxon>Spermatophyta</taxon>
        <taxon>Magnoliopsida</taxon>
        <taxon>Ranunculales</taxon>
        <taxon>Circaeasteraceae</taxon>
        <taxon>Kingdonia</taxon>
    </lineage>
</organism>
<sequence>MWKKPFDKSITNDSNIYLIDRSTVNIPFMTDTKTQFIYSSASCKVIRLPYVQGKYSDEIGFSMNIFLPHEKDGLWDLVDKVSADLEFMTKHIENAKEVKTGEFKIPKFKILFGFDSADALENGGLNLPFSPEAGLDGIVMDKVIYYGYLLTIDISAFTTLAPTDLIPSVMPDNKSGLSSQHNDNLKNNEKYVTSPPGKTNVAVVVVDHSLCQQRLLVFLPIIRIFMLQSFDFAG</sequence>
<evidence type="ECO:0000313" key="3">
    <source>
        <dbReference type="EMBL" id="KAF6173310.1"/>
    </source>
</evidence>
<dbReference type="InterPro" id="IPR036186">
    <property type="entry name" value="Serpin_sf"/>
</dbReference>
<feature type="domain" description="Serpin" evidence="2">
    <location>
        <begin position="2"/>
        <end position="141"/>
    </location>
</feature>
<dbReference type="Pfam" id="PF00079">
    <property type="entry name" value="Serpin"/>
    <property type="match status" value="1"/>
</dbReference>
<dbReference type="PANTHER" id="PTHR11461">
    <property type="entry name" value="SERINE PROTEASE INHIBITOR, SERPIN"/>
    <property type="match status" value="1"/>
</dbReference>
<dbReference type="InterPro" id="IPR042185">
    <property type="entry name" value="Serpin_sf_2"/>
</dbReference>
<dbReference type="EMBL" id="JACGCM010000347">
    <property type="protein sequence ID" value="KAF6173310.1"/>
    <property type="molecule type" value="Genomic_DNA"/>
</dbReference>
<accession>A0A7J7P1V5</accession>
<keyword evidence="4" id="KW-1185">Reference proteome</keyword>
<dbReference type="GO" id="GO:0005615">
    <property type="term" value="C:extracellular space"/>
    <property type="evidence" value="ECO:0007669"/>
    <property type="project" value="InterPro"/>
</dbReference>
<dbReference type="SUPFAM" id="SSF56574">
    <property type="entry name" value="Serpins"/>
    <property type="match status" value="1"/>
</dbReference>
<dbReference type="Gene3D" id="3.30.497.10">
    <property type="entry name" value="Antithrombin, subunit I, domain 2"/>
    <property type="match status" value="1"/>
</dbReference>
<dbReference type="GO" id="GO:0004867">
    <property type="term" value="F:serine-type endopeptidase inhibitor activity"/>
    <property type="evidence" value="ECO:0007669"/>
    <property type="project" value="InterPro"/>
</dbReference>
<dbReference type="PANTHER" id="PTHR11461:SF211">
    <property type="entry name" value="GH10112P-RELATED"/>
    <property type="match status" value="1"/>
</dbReference>
<dbReference type="AlphaFoldDB" id="A0A7J7P1V5"/>
<dbReference type="Proteomes" id="UP000541444">
    <property type="component" value="Unassembled WGS sequence"/>
</dbReference>
<reference evidence="3 4" key="1">
    <citation type="journal article" date="2020" name="IScience">
        <title>Genome Sequencing of the Endangered Kingdonia uniflora (Circaeasteraceae, Ranunculales) Reveals Potential Mechanisms of Evolutionary Specialization.</title>
        <authorList>
            <person name="Sun Y."/>
            <person name="Deng T."/>
            <person name="Zhang A."/>
            <person name="Moore M.J."/>
            <person name="Landis J.B."/>
            <person name="Lin N."/>
            <person name="Zhang H."/>
            <person name="Zhang X."/>
            <person name="Huang J."/>
            <person name="Zhang X."/>
            <person name="Sun H."/>
            <person name="Wang H."/>
        </authorList>
    </citation>
    <scope>NUCLEOTIDE SEQUENCE [LARGE SCALE GENOMIC DNA]</scope>
    <source>
        <strain evidence="3">TB1705</strain>
        <tissue evidence="3">Leaf</tissue>
    </source>
</reference>
<evidence type="ECO:0000313" key="4">
    <source>
        <dbReference type="Proteomes" id="UP000541444"/>
    </source>
</evidence>
<comment type="caution">
    <text evidence="3">The sequence shown here is derived from an EMBL/GenBank/DDBJ whole genome shotgun (WGS) entry which is preliminary data.</text>
</comment>